<evidence type="ECO:0000313" key="1">
    <source>
        <dbReference type="EMBL" id="QHN42758.1"/>
    </source>
</evidence>
<reference evidence="1" key="1">
    <citation type="journal article" date="2021" name="Nat. Microbiol.">
        <title>Cocultivation of an ultrasmall environmental parasitic bacterium with lytic ability against bacteria associated with wastewater foams.</title>
        <authorList>
            <person name="Batinovic S."/>
            <person name="Rose J.J.A."/>
            <person name="Ratcliffe J."/>
            <person name="Seviour R.J."/>
            <person name="Petrovski S."/>
        </authorList>
    </citation>
    <scope>NUCLEOTIDE SEQUENCE</scope>
    <source>
        <strain evidence="1">JR1</strain>
    </source>
</reference>
<dbReference type="RefSeq" id="WP_260764290.1">
    <property type="nucleotide sequence ID" value="NZ_CP045921.1"/>
</dbReference>
<accession>A0A857MKV1</accession>
<keyword evidence="2" id="KW-1185">Reference proteome</keyword>
<protein>
    <submittedName>
        <fullName evidence="1">Uncharacterized protein</fullName>
    </submittedName>
</protein>
<gene>
    <name evidence="1" type="ORF">GII36_02730</name>
</gene>
<proteinExistence type="predicted"/>
<dbReference type="EMBL" id="CP045921">
    <property type="protein sequence ID" value="QHN42758.1"/>
    <property type="molecule type" value="Genomic_DNA"/>
</dbReference>
<name>A0A857MKV1_9BACT</name>
<dbReference type="AlphaFoldDB" id="A0A857MKV1"/>
<organism evidence="1 2">
    <name type="scientific">Candidatus Mycosynbacter amalyticus</name>
    <dbReference type="NCBI Taxonomy" id="2665156"/>
    <lineage>
        <taxon>Bacteria</taxon>
        <taxon>Candidatus Saccharimonadota</taxon>
        <taxon>Candidatus Saccharimonadota incertae sedis</taxon>
        <taxon>Candidatus Mycosynbacter</taxon>
    </lineage>
</organism>
<dbReference type="Proteomes" id="UP001059824">
    <property type="component" value="Chromosome"/>
</dbReference>
<evidence type="ECO:0000313" key="2">
    <source>
        <dbReference type="Proteomes" id="UP001059824"/>
    </source>
</evidence>
<dbReference type="KEGG" id="mama:GII36_02730"/>
<sequence length="130" mass="14952">MSDEPLITLQEFGCGLIYGAAAPKLSYGMTTWLELDTPRAHYAILKAYESIRYHAQFHLDHHPRLGVSYDWRNFLNMLEQTTLIEPVPASQGMYVVRATQLMFAAAQCNFFGNRWSLWERLGRQFGESCS</sequence>